<gene>
    <name evidence="3" type="ORF">GCM10017655_25330</name>
</gene>
<feature type="domain" description="DUF2062" evidence="2">
    <location>
        <begin position="22"/>
        <end position="175"/>
    </location>
</feature>
<dbReference type="Pfam" id="PF09835">
    <property type="entry name" value="DUF2062"/>
    <property type="match status" value="1"/>
</dbReference>
<keyword evidence="1" id="KW-0812">Transmembrane</keyword>
<evidence type="ECO:0000256" key="1">
    <source>
        <dbReference type="SAM" id="Phobius"/>
    </source>
</evidence>
<feature type="transmembrane region" description="Helical" evidence="1">
    <location>
        <begin position="45"/>
        <end position="69"/>
    </location>
</feature>
<dbReference type="RefSeq" id="WP_271195663.1">
    <property type="nucleotide sequence ID" value="NZ_BSFN01000006.1"/>
</dbReference>
<evidence type="ECO:0000259" key="2">
    <source>
        <dbReference type="Pfam" id="PF09835"/>
    </source>
</evidence>
<reference evidence="3" key="1">
    <citation type="journal article" date="2014" name="Int. J. Syst. Evol. Microbiol.">
        <title>Complete genome sequence of Corynebacterium casei LMG S-19264T (=DSM 44701T), isolated from a smear-ripened cheese.</title>
        <authorList>
            <consortium name="US DOE Joint Genome Institute (JGI-PGF)"/>
            <person name="Walter F."/>
            <person name="Albersmeier A."/>
            <person name="Kalinowski J."/>
            <person name="Ruckert C."/>
        </authorList>
    </citation>
    <scope>NUCLEOTIDE SEQUENCE</scope>
    <source>
        <strain evidence="3">VKM B-2935</strain>
    </source>
</reference>
<name>A0A9W6NG96_9PSED</name>
<keyword evidence="4" id="KW-1185">Reference proteome</keyword>
<keyword evidence="1" id="KW-0472">Membrane</keyword>
<keyword evidence="1" id="KW-1133">Transmembrane helix</keyword>
<organism evidence="3 4">
    <name type="scientific">Pseudomonas turukhanskensis</name>
    <dbReference type="NCBI Taxonomy" id="1806536"/>
    <lineage>
        <taxon>Bacteria</taxon>
        <taxon>Pseudomonadati</taxon>
        <taxon>Pseudomonadota</taxon>
        <taxon>Gammaproteobacteria</taxon>
        <taxon>Pseudomonadales</taxon>
        <taxon>Pseudomonadaceae</taxon>
        <taxon>Pseudomonas</taxon>
    </lineage>
</organism>
<dbReference type="AlphaFoldDB" id="A0A9W6NG96"/>
<dbReference type="PANTHER" id="PTHR40547:SF1">
    <property type="entry name" value="SLL0298 PROTEIN"/>
    <property type="match status" value="1"/>
</dbReference>
<dbReference type="Proteomes" id="UP001143328">
    <property type="component" value="Unassembled WGS sequence"/>
</dbReference>
<sequence>MPRRLFKRYMPNPELIREHKSLRFLGTLMHDPNLWHLNRHSVARAMAVGLFAAFIPLPLQMLIAASLAIPMRANLPISVGLVWLTNPITMPPVFYCTYKLGSWVMQVPVGEITTNVWPRISHFFEAPSWELIQLLWKPILAPFLLGSLLAGLIAGALGYVLTMLYWRWWVRSSWKKRQARRREKLAG</sequence>
<dbReference type="PANTHER" id="PTHR40547">
    <property type="entry name" value="SLL0298 PROTEIN"/>
    <property type="match status" value="1"/>
</dbReference>
<feature type="transmembrane region" description="Helical" evidence="1">
    <location>
        <begin position="139"/>
        <end position="166"/>
    </location>
</feature>
<dbReference type="InterPro" id="IPR018639">
    <property type="entry name" value="DUF2062"/>
</dbReference>
<accession>A0A9W6NG96</accession>
<protein>
    <recommendedName>
        <fullName evidence="2">DUF2062 domain-containing protein</fullName>
    </recommendedName>
</protein>
<evidence type="ECO:0000313" key="4">
    <source>
        <dbReference type="Proteomes" id="UP001143328"/>
    </source>
</evidence>
<dbReference type="EMBL" id="BSFN01000006">
    <property type="protein sequence ID" value="GLK89471.1"/>
    <property type="molecule type" value="Genomic_DNA"/>
</dbReference>
<comment type="caution">
    <text evidence="3">The sequence shown here is derived from an EMBL/GenBank/DDBJ whole genome shotgun (WGS) entry which is preliminary data.</text>
</comment>
<reference evidence="3" key="2">
    <citation type="submission" date="2023-01" db="EMBL/GenBank/DDBJ databases">
        <authorList>
            <person name="Sun Q."/>
            <person name="Evtushenko L."/>
        </authorList>
    </citation>
    <scope>NUCLEOTIDE SEQUENCE</scope>
    <source>
        <strain evidence="3">VKM B-2935</strain>
    </source>
</reference>
<evidence type="ECO:0000313" key="3">
    <source>
        <dbReference type="EMBL" id="GLK89471.1"/>
    </source>
</evidence>
<proteinExistence type="predicted"/>